<comment type="caution">
    <text evidence="1">The sequence shown here is derived from an EMBL/GenBank/DDBJ whole genome shotgun (WGS) entry which is preliminary data.</text>
</comment>
<sequence length="91" mass="9082">MTPDAVAIAEAVAGLPEVAGPHGGRIGEIATLLPGRRVAGVRVTDDEVTIGVVLSYPATAADAATAVRVAIGPLDRPVRVFVGDVAVPTTS</sequence>
<evidence type="ECO:0000313" key="1">
    <source>
        <dbReference type="EMBL" id="MCR6483577.1"/>
    </source>
</evidence>
<reference evidence="1" key="1">
    <citation type="submission" date="2022-06" db="EMBL/GenBank/DDBJ databases">
        <title>Amycolatopsis iheyaensis sp. nov., a new species of the genus Amycolatopsis isolated from soil in Iheya island, Japan.</title>
        <authorList>
            <person name="Ngamcharungchit C."/>
            <person name="Kanto H."/>
            <person name="Take A."/>
            <person name="Intra B."/>
            <person name="Matsumoto A."/>
            <person name="Panbangred W."/>
            <person name="Inahashi Y."/>
        </authorList>
    </citation>
    <scope>NUCLEOTIDE SEQUENCE</scope>
    <source>
        <strain evidence="1">OK19-0408</strain>
    </source>
</reference>
<dbReference type="Proteomes" id="UP001144096">
    <property type="component" value="Unassembled WGS sequence"/>
</dbReference>
<dbReference type="AlphaFoldDB" id="A0A9X2SIB5"/>
<gene>
    <name evidence="1" type="ORF">M8542_12195</name>
</gene>
<evidence type="ECO:0000313" key="2">
    <source>
        <dbReference type="Proteomes" id="UP001144096"/>
    </source>
</evidence>
<organism evidence="1 2">
    <name type="scientific">Amycolatopsis iheyensis</name>
    <dbReference type="NCBI Taxonomy" id="2945988"/>
    <lineage>
        <taxon>Bacteria</taxon>
        <taxon>Bacillati</taxon>
        <taxon>Actinomycetota</taxon>
        <taxon>Actinomycetes</taxon>
        <taxon>Pseudonocardiales</taxon>
        <taxon>Pseudonocardiaceae</taxon>
        <taxon>Amycolatopsis</taxon>
    </lineage>
</organism>
<dbReference type="RefSeq" id="WP_257920213.1">
    <property type="nucleotide sequence ID" value="NZ_JAMXQV010000005.1"/>
</dbReference>
<dbReference type="EMBL" id="JAMXQV010000005">
    <property type="protein sequence ID" value="MCR6483577.1"/>
    <property type="molecule type" value="Genomic_DNA"/>
</dbReference>
<proteinExistence type="predicted"/>
<protein>
    <recommendedName>
        <fullName evidence="3">Asp23/Gls24 family envelope stress response protein</fullName>
    </recommendedName>
</protein>
<evidence type="ECO:0008006" key="3">
    <source>
        <dbReference type="Google" id="ProtNLM"/>
    </source>
</evidence>
<keyword evidence="2" id="KW-1185">Reference proteome</keyword>
<accession>A0A9X2SIB5</accession>
<name>A0A9X2SIB5_9PSEU</name>